<dbReference type="InterPro" id="IPR050951">
    <property type="entry name" value="Retrovirus_Pol_polyprotein"/>
</dbReference>
<proteinExistence type="predicted"/>
<gene>
    <name evidence="1" type="ORF">AAFF_G00071740</name>
</gene>
<dbReference type="Proteomes" id="UP001221898">
    <property type="component" value="Unassembled WGS sequence"/>
</dbReference>
<dbReference type="CDD" id="cd01647">
    <property type="entry name" value="RT_LTR"/>
    <property type="match status" value="1"/>
</dbReference>
<comment type="caution">
    <text evidence="1">The sequence shown here is derived from an EMBL/GenBank/DDBJ whole genome shotgun (WGS) entry which is preliminary data.</text>
</comment>
<reference evidence="1" key="1">
    <citation type="journal article" date="2023" name="Science">
        <title>Genome structures resolve the early diversification of teleost fishes.</title>
        <authorList>
            <person name="Parey E."/>
            <person name="Louis A."/>
            <person name="Montfort J."/>
            <person name="Bouchez O."/>
            <person name="Roques C."/>
            <person name="Iampietro C."/>
            <person name="Lluch J."/>
            <person name="Castinel A."/>
            <person name="Donnadieu C."/>
            <person name="Desvignes T."/>
            <person name="Floi Bucao C."/>
            <person name="Jouanno E."/>
            <person name="Wen M."/>
            <person name="Mejri S."/>
            <person name="Dirks R."/>
            <person name="Jansen H."/>
            <person name="Henkel C."/>
            <person name="Chen W.J."/>
            <person name="Zahm M."/>
            <person name="Cabau C."/>
            <person name="Klopp C."/>
            <person name="Thompson A.W."/>
            <person name="Robinson-Rechavi M."/>
            <person name="Braasch I."/>
            <person name="Lecointre G."/>
            <person name="Bobe J."/>
            <person name="Postlethwait J.H."/>
            <person name="Berthelot C."/>
            <person name="Roest Crollius H."/>
            <person name="Guiguen Y."/>
        </authorList>
    </citation>
    <scope>NUCLEOTIDE SEQUENCE</scope>
    <source>
        <strain evidence="1">NC1722</strain>
    </source>
</reference>
<dbReference type="PANTHER" id="PTHR37984">
    <property type="entry name" value="PROTEIN CBG26694"/>
    <property type="match status" value="1"/>
</dbReference>
<dbReference type="InterPro" id="IPR043128">
    <property type="entry name" value="Rev_trsase/Diguanyl_cyclase"/>
</dbReference>
<dbReference type="SUPFAM" id="SSF56672">
    <property type="entry name" value="DNA/RNA polymerases"/>
    <property type="match status" value="1"/>
</dbReference>
<name>A0AAD7VXP4_9TELE</name>
<dbReference type="PANTHER" id="PTHR37984:SF10">
    <property type="entry name" value="RIBONUCLEASE H"/>
    <property type="match status" value="1"/>
</dbReference>
<dbReference type="Gene3D" id="3.10.10.10">
    <property type="entry name" value="HIV Type 1 Reverse Transcriptase, subunit A, domain 1"/>
    <property type="match status" value="1"/>
</dbReference>
<organism evidence="1 2">
    <name type="scientific">Aldrovandia affinis</name>
    <dbReference type="NCBI Taxonomy" id="143900"/>
    <lineage>
        <taxon>Eukaryota</taxon>
        <taxon>Metazoa</taxon>
        <taxon>Chordata</taxon>
        <taxon>Craniata</taxon>
        <taxon>Vertebrata</taxon>
        <taxon>Euteleostomi</taxon>
        <taxon>Actinopterygii</taxon>
        <taxon>Neopterygii</taxon>
        <taxon>Teleostei</taxon>
        <taxon>Notacanthiformes</taxon>
        <taxon>Halosauridae</taxon>
        <taxon>Aldrovandia</taxon>
    </lineage>
</organism>
<evidence type="ECO:0008006" key="3">
    <source>
        <dbReference type="Google" id="ProtNLM"/>
    </source>
</evidence>
<dbReference type="EMBL" id="JAINUG010001427">
    <property type="protein sequence ID" value="KAJ8355303.1"/>
    <property type="molecule type" value="Genomic_DNA"/>
</dbReference>
<evidence type="ECO:0000313" key="2">
    <source>
        <dbReference type="Proteomes" id="UP001221898"/>
    </source>
</evidence>
<protein>
    <recommendedName>
        <fullName evidence="3">Reverse transcriptase</fullName>
    </recommendedName>
</protein>
<evidence type="ECO:0000313" key="1">
    <source>
        <dbReference type="EMBL" id="KAJ8355303.1"/>
    </source>
</evidence>
<dbReference type="Gene3D" id="3.30.70.270">
    <property type="match status" value="1"/>
</dbReference>
<keyword evidence="2" id="KW-1185">Reference proteome</keyword>
<dbReference type="AlphaFoldDB" id="A0AAD7VXP4"/>
<dbReference type="InterPro" id="IPR043502">
    <property type="entry name" value="DNA/RNA_pol_sf"/>
</dbReference>
<accession>A0AAD7VXP4</accession>
<sequence length="107" mass="12044">MGIISKTDRSEWAAPIVVVPKADKSIRICGDYKVTMNQSVEEETYPLPNAEDLFATLAGGKLFTKLDLPHAYQQLELDKDSGRYLTVNTHRALYVYHRLSYGVSSVH</sequence>